<proteinExistence type="predicted"/>
<dbReference type="EMBL" id="CP002585">
    <property type="protein sequence ID" value="AEA67305.1"/>
    <property type="molecule type" value="Genomic_DNA"/>
</dbReference>
<sequence length="107" mass="12042">MAIFQMILFLMAGPMHSRLAKTTQDTAMQRHPQGHIQRQTRRFKHWRRPGRRQACPAKPGWSSSTAATVSSMGHYWANTACGVRIKGCNSAWAGVDTFTSCWPLAPR</sequence>
<name>F2K8I9_PSEBN</name>
<dbReference type="STRING" id="994484.PSEBR_m389"/>
<protein>
    <submittedName>
        <fullName evidence="1">Uncharacterized protein</fullName>
    </submittedName>
</protein>
<dbReference type="KEGG" id="pba:PSEBR_m389"/>
<evidence type="ECO:0000313" key="2">
    <source>
        <dbReference type="Proteomes" id="UP000006692"/>
    </source>
</evidence>
<gene>
    <name evidence="1" type="ORF">PSEBR_m389</name>
</gene>
<dbReference type="Proteomes" id="UP000006692">
    <property type="component" value="Chromosome"/>
</dbReference>
<dbReference type="AlphaFoldDB" id="F2K8I9"/>
<accession>F2K8I9</accession>
<evidence type="ECO:0000313" key="1">
    <source>
        <dbReference type="EMBL" id="AEA67305.1"/>
    </source>
</evidence>
<reference evidence="1 2" key="1">
    <citation type="journal article" date="2011" name="J. Bacteriol.">
        <title>Complete genome sequence of a beneficial plant root-associated bacterium, Pseudomonas brassicacearum.</title>
        <authorList>
            <person name="Ortet P."/>
            <person name="Barakat M."/>
            <person name="Lalaouna D."/>
            <person name="Fochesato S."/>
            <person name="Barbe V."/>
            <person name="Vacherie B."/>
            <person name="Santaella C."/>
            <person name="Heulin T."/>
            <person name="Achouak W."/>
        </authorList>
    </citation>
    <scope>NUCLEOTIDE SEQUENCE [LARGE SCALE GENOMIC DNA]</scope>
    <source>
        <strain evidence="1 2">NFM421</strain>
    </source>
</reference>
<organism evidence="1 2">
    <name type="scientific">Pseudomonas brassicacearum (strain NFM421)</name>
    <dbReference type="NCBI Taxonomy" id="994484"/>
    <lineage>
        <taxon>Bacteria</taxon>
        <taxon>Pseudomonadati</taxon>
        <taxon>Pseudomonadota</taxon>
        <taxon>Gammaproteobacteria</taxon>
        <taxon>Pseudomonadales</taxon>
        <taxon>Pseudomonadaceae</taxon>
        <taxon>Pseudomonas</taxon>
    </lineage>
</organism>
<reference key="2">
    <citation type="submission" date="2011-03" db="EMBL/GenBank/DDBJ databases">
        <title>Complete Genome Sequence of a beneficial plant roots-associated bacterium Pseudomonas brassicacearum.</title>
        <authorList>
            <person name="Ortet P."/>
            <person name="Barakat M."/>
            <person name="Lalaouna D."/>
            <person name="Fochesato S."/>
            <person name="Barbe V."/>
            <person name="Santaella C."/>
            <person name="Heulin T."/>
            <person name="Achouak W."/>
        </authorList>
    </citation>
    <scope>NUCLEOTIDE SEQUENCE</scope>
    <source>
        <strain>NFM421</strain>
    </source>
</reference>
<dbReference type="HOGENOM" id="CLU_2207772_0_0_6"/>